<evidence type="ECO:0000313" key="4">
    <source>
        <dbReference type="Proteomes" id="UP000198773"/>
    </source>
</evidence>
<sequence length="255" mass="26987">MVPVESLRMQNKGLVPVAVVTGGSTGIGAAVVEKLLQQGYQVINLDIQPGPEGVYQACDVSNVEAVQQVIAQIKAAYGRIDVLVSNAGRHLSADIEHTTEAMLDELFALNVKGAFAAVQAVLPVMKLQRDGVILLMASDQAVIGKRNSFAYNLTKAALASMARTTALDYAVFNIRCNAICPGTIDTPLYREAIARYCAQSGRDTNEVHGEEAAEQPLGRLGKPEEVAALVAFLASPEAAFITGSLQLIDGGYTAQ</sequence>
<dbReference type="FunFam" id="3.40.50.720:FF:000084">
    <property type="entry name" value="Short-chain dehydrogenase reductase"/>
    <property type="match status" value="1"/>
</dbReference>
<evidence type="ECO:0000256" key="1">
    <source>
        <dbReference type="ARBA" id="ARBA00006484"/>
    </source>
</evidence>
<proteinExistence type="inferred from homology"/>
<dbReference type="Pfam" id="PF13561">
    <property type="entry name" value="adh_short_C2"/>
    <property type="match status" value="1"/>
</dbReference>
<dbReference type="STRING" id="152573.SAMN04488051_102308"/>
<dbReference type="PRINTS" id="PR00081">
    <property type="entry name" value="GDHRDH"/>
</dbReference>
<keyword evidence="2" id="KW-0560">Oxidoreductase</keyword>
<protein>
    <recommendedName>
        <fullName evidence="5">NAD(P)-dependent dehydrogenase, short-chain alcohol dehydrogenase family</fullName>
    </recommendedName>
</protein>
<dbReference type="Gene3D" id="3.40.50.720">
    <property type="entry name" value="NAD(P)-binding Rossmann-like Domain"/>
    <property type="match status" value="1"/>
</dbReference>
<comment type="similarity">
    <text evidence="1">Belongs to the short-chain dehydrogenases/reductases (SDR) family.</text>
</comment>
<dbReference type="SUPFAM" id="SSF51735">
    <property type="entry name" value="NAD(P)-binding Rossmann-fold domains"/>
    <property type="match status" value="1"/>
</dbReference>
<dbReference type="EMBL" id="FNRM01000002">
    <property type="protein sequence ID" value="SEA25993.1"/>
    <property type="molecule type" value="Genomic_DNA"/>
</dbReference>
<dbReference type="Proteomes" id="UP000198773">
    <property type="component" value="Unassembled WGS sequence"/>
</dbReference>
<evidence type="ECO:0000313" key="3">
    <source>
        <dbReference type="EMBL" id="SEA25993.1"/>
    </source>
</evidence>
<dbReference type="AlphaFoldDB" id="A0A1H3ZQD4"/>
<evidence type="ECO:0008006" key="5">
    <source>
        <dbReference type="Google" id="ProtNLM"/>
    </source>
</evidence>
<accession>A0A1H3ZQD4</accession>
<dbReference type="InterPro" id="IPR002347">
    <property type="entry name" value="SDR_fam"/>
</dbReference>
<organism evidence="3 4">
    <name type="scientific">Alkalimonas amylolytica</name>
    <dbReference type="NCBI Taxonomy" id="152573"/>
    <lineage>
        <taxon>Bacteria</taxon>
        <taxon>Pseudomonadati</taxon>
        <taxon>Pseudomonadota</taxon>
        <taxon>Gammaproteobacteria</taxon>
        <taxon>Alkalimonas</taxon>
    </lineage>
</organism>
<dbReference type="GO" id="GO:0016491">
    <property type="term" value="F:oxidoreductase activity"/>
    <property type="evidence" value="ECO:0007669"/>
    <property type="project" value="UniProtKB-KW"/>
</dbReference>
<dbReference type="CDD" id="cd05233">
    <property type="entry name" value="SDR_c"/>
    <property type="match status" value="1"/>
</dbReference>
<gene>
    <name evidence="3" type="ORF">SAMN04488051_102308</name>
</gene>
<reference evidence="3 4" key="1">
    <citation type="submission" date="2016-10" db="EMBL/GenBank/DDBJ databases">
        <authorList>
            <person name="de Groot N.N."/>
        </authorList>
    </citation>
    <scope>NUCLEOTIDE SEQUENCE [LARGE SCALE GENOMIC DNA]</scope>
    <source>
        <strain evidence="3 4">CGMCC 1.3430</strain>
    </source>
</reference>
<keyword evidence="4" id="KW-1185">Reference proteome</keyword>
<dbReference type="PANTHER" id="PTHR24321:SF8">
    <property type="entry name" value="ESTRADIOL 17-BETA-DEHYDROGENASE 8-RELATED"/>
    <property type="match status" value="1"/>
</dbReference>
<name>A0A1H3ZQD4_ALKAM</name>
<dbReference type="InterPro" id="IPR036291">
    <property type="entry name" value="NAD(P)-bd_dom_sf"/>
</dbReference>
<dbReference type="PANTHER" id="PTHR24321">
    <property type="entry name" value="DEHYDROGENASES, SHORT CHAIN"/>
    <property type="match status" value="1"/>
</dbReference>
<evidence type="ECO:0000256" key="2">
    <source>
        <dbReference type="ARBA" id="ARBA00023002"/>
    </source>
</evidence>